<feature type="transmembrane region" description="Helical" evidence="1">
    <location>
        <begin position="145"/>
        <end position="167"/>
    </location>
</feature>
<dbReference type="EMBL" id="JAKELL010000006">
    <property type="protein sequence ID" value="KAH8998020.1"/>
    <property type="molecule type" value="Genomic_DNA"/>
</dbReference>
<proteinExistence type="predicted"/>
<evidence type="ECO:0000313" key="2">
    <source>
        <dbReference type="EMBL" id="KAH8998020.1"/>
    </source>
</evidence>
<keyword evidence="1" id="KW-0812">Transmembrane</keyword>
<dbReference type="Proteomes" id="UP001201163">
    <property type="component" value="Unassembled WGS sequence"/>
</dbReference>
<protein>
    <submittedName>
        <fullName evidence="2">Uncharacterized protein</fullName>
    </submittedName>
</protein>
<name>A0AAD4LM26_9AGAM</name>
<keyword evidence="3" id="KW-1185">Reference proteome</keyword>
<organism evidence="2 3">
    <name type="scientific">Lactarius akahatsu</name>
    <dbReference type="NCBI Taxonomy" id="416441"/>
    <lineage>
        <taxon>Eukaryota</taxon>
        <taxon>Fungi</taxon>
        <taxon>Dikarya</taxon>
        <taxon>Basidiomycota</taxon>
        <taxon>Agaricomycotina</taxon>
        <taxon>Agaricomycetes</taxon>
        <taxon>Russulales</taxon>
        <taxon>Russulaceae</taxon>
        <taxon>Lactarius</taxon>
    </lineage>
</organism>
<gene>
    <name evidence="2" type="ORF">EDB92DRAFT_1837479</name>
</gene>
<keyword evidence="1" id="KW-0472">Membrane</keyword>
<reference evidence="2" key="1">
    <citation type="submission" date="2022-01" db="EMBL/GenBank/DDBJ databases">
        <title>Comparative genomics reveals a dynamic genome evolution in the ectomycorrhizal milk-cap (Lactarius) mushrooms.</title>
        <authorList>
            <consortium name="DOE Joint Genome Institute"/>
            <person name="Lebreton A."/>
            <person name="Tang N."/>
            <person name="Kuo A."/>
            <person name="LaButti K."/>
            <person name="Drula E."/>
            <person name="Barry K."/>
            <person name="Clum A."/>
            <person name="Lipzen A."/>
            <person name="Mousain D."/>
            <person name="Ng V."/>
            <person name="Wang R."/>
            <person name="Wang X."/>
            <person name="Dai Y."/>
            <person name="Henrissat B."/>
            <person name="Grigoriev I.V."/>
            <person name="Guerin-Laguette A."/>
            <person name="Yu F."/>
            <person name="Martin F.M."/>
        </authorList>
    </citation>
    <scope>NUCLEOTIDE SEQUENCE</scope>
    <source>
        <strain evidence="2">QP</strain>
    </source>
</reference>
<feature type="transmembrane region" description="Helical" evidence="1">
    <location>
        <begin position="203"/>
        <end position="222"/>
    </location>
</feature>
<accession>A0AAD4LM26</accession>
<dbReference type="AlphaFoldDB" id="A0AAD4LM26"/>
<sequence>MMNSLRTPFGFPRFSTSIASDPEAQRQATFADRRTIVNFPKPVPLRPCARGTISALPFDSTPTRSAVNTYFAISSPTFSRGTIYSRHDRPPPPSRLLLPDNLPPPYEYSPLANLTSEDEETRLPSYSEHIGPCDDDKPFLLAKFLFKYGFVFPPFWFLSILILLIPLTPPPTWELDKSPVERATLLRHTRATECLWARRSLCAAGILSGLVTLTVAIFMVAIHAT</sequence>
<evidence type="ECO:0000256" key="1">
    <source>
        <dbReference type="SAM" id="Phobius"/>
    </source>
</evidence>
<evidence type="ECO:0000313" key="3">
    <source>
        <dbReference type="Proteomes" id="UP001201163"/>
    </source>
</evidence>
<comment type="caution">
    <text evidence="2">The sequence shown here is derived from an EMBL/GenBank/DDBJ whole genome shotgun (WGS) entry which is preliminary data.</text>
</comment>
<keyword evidence="1" id="KW-1133">Transmembrane helix</keyword>